<keyword evidence="4 8" id="KW-0732">Signal</keyword>
<name>A0A1A8T1F7_9GAMM</name>
<dbReference type="Gene3D" id="3.40.50.1820">
    <property type="entry name" value="alpha/beta hydrolase"/>
    <property type="match status" value="1"/>
</dbReference>
<keyword evidence="2" id="KW-0719">Serine esterase</keyword>
<dbReference type="PANTHER" id="PTHR33938">
    <property type="entry name" value="FERULOYL ESTERASE B-RELATED"/>
    <property type="match status" value="1"/>
</dbReference>
<dbReference type="InterPro" id="IPR029058">
    <property type="entry name" value="AB_hydrolase_fold"/>
</dbReference>
<dbReference type="GO" id="GO:0052689">
    <property type="term" value="F:carboxylic ester hydrolase activity"/>
    <property type="evidence" value="ECO:0007669"/>
    <property type="project" value="UniProtKB-KW"/>
</dbReference>
<dbReference type="GO" id="GO:0046872">
    <property type="term" value="F:metal ion binding"/>
    <property type="evidence" value="ECO:0007669"/>
    <property type="project" value="UniProtKB-KW"/>
</dbReference>
<evidence type="ECO:0000256" key="5">
    <source>
        <dbReference type="ARBA" id="ARBA00022801"/>
    </source>
</evidence>
<organism evidence="9 10">
    <name type="scientific">Marinomonas spartinae</name>
    <dbReference type="NCBI Taxonomy" id="1792290"/>
    <lineage>
        <taxon>Bacteria</taxon>
        <taxon>Pseudomonadati</taxon>
        <taxon>Pseudomonadota</taxon>
        <taxon>Gammaproteobacteria</taxon>
        <taxon>Oceanospirillales</taxon>
        <taxon>Oceanospirillaceae</taxon>
        <taxon>Marinomonas</taxon>
    </lineage>
</organism>
<dbReference type="SUPFAM" id="SSF53474">
    <property type="entry name" value="alpha/beta-Hydrolases"/>
    <property type="match status" value="1"/>
</dbReference>
<keyword evidence="7" id="KW-1015">Disulfide bond</keyword>
<evidence type="ECO:0000256" key="1">
    <source>
        <dbReference type="ARBA" id="ARBA00006249"/>
    </source>
</evidence>
<keyword evidence="3" id="KW-0479">Metal-binding</keyword>
<evidence type="ECO:0000256" key="6">
    <source>
        <dbReference type="ARBA" id="ARBA00022837"/>
    </source>
</evidence>
<evidence type="ECO:0000256" key="7">
    <source>
        <dbReference type="ARBA" id="ARBA00023157"/>
    </source>
</evidence>
<dbReference type="PANTHER" id="PTHR33938:SF15">
    <property type="entry name" value="FERULOYL ESTERASE B-RELATED"/>
    <property type="match status" value="1"/>
</dbReference>
<evidence type="ECO:0000256" key="8">
    <source>
        <dbReference type="SAM" id="SignalP"/>
    </source>
</evidence>
<accession>A0A1A8T1F7</accession>
<reference evidence="9 10" key="1">
    <citation type="submission" date="2016-06" db="EMBL/GenBank/DDBJ databases">
        <authorList>
            <person name="Kjaerup R.B."/>
            <person name="Dalgaard T.S."/>
            <person name="Juul-Madsen H.R."/>
        </authorList>
    </citation>
    <scope>NUCLEOTIDE SEQUENCE [LARGE SCALE GENOMIC DNA]</scope>
    <source>
        <strain evidence="9 10">CECT 8886</strain>
    </source>
</reference>
<feature type="chain" id="PRO_5008378708" evidence="8">
    <location>
        <begin position="23"/>
        <end position="553"/>
    </location>
</feature>
<dbReference type="InterPro" id="IPR011118">
    <property type="entry name" value="Tannase/feruloyl_esterase"/>
</dbReference>
<dbReference type="Pfam" id="PF07519">
    <property type="entry name" value="Tannase"/>
    <property type="match status" value="1"/>
</dbReference>
<comment type="similarity">
    <text evidence="1">Belongs to the tannase family.</text>
</comment>
<evidence type="ECO:0000256" key="3">
    <source>
        <dbReference type="ARBA" id="ARBA00022723"/>
    </source>
</evidence>
<feature type="signal peptide" evidence="8">
    <location>
        <begin position="1"/>
        <end position="22"/>
    </location>
</feature>
<evidence type="ECO:0000256" key="4">
    <source>
        <dbReference type="ARBA" id="ARBA00022729"/>
    </source>
</evidence>
<dbReference type="AlphaFoldDB" id="A0A1A8T1F7"/>
<keyword evidence="5" id="KW-0378">Hydrolase</keyword>
<dbReference type="RefSeq" id="WP_067011970.1">
    <property type="nucleotide sequence ID" value="NZ_FLOB01000001.1"/>
</dbReference>
<dbReference type="EMBL" id="FLOB01000001">
    <property type="protein sequence ID" value="SBS25474.1"/>
    <property type="molecule type" value="Genomic_DNA"/>
</dbReference>
<dbReference type="Proteomes" id="UP000092544">
    <property type="component" value="Unassembled WGS sequence"/>
</dbReference>
<dbReference type="OrthoDB" id="7197884at2"/>
<proteinExistence type="inferred from homology"/>
<keyword evidence="10" id="KW-1185">Reference proteome</keyword>
<keyword evidence="6" id="KW-0106">Calcium</keyword>
<evidence type="ECO:0000313" key="9">
    <source>
        <dbReference type="EMBL" id="SBS25474.1"/>
    </source>
</evidence>
<evidence type="ECO:0000313" key="10">
    <source>
        <dbReference type="Proteomes" id="UP000092544"/>
    </source>
</evidence>
<evidence type="ECO:0000256" key="2">
    <source>
        <dbReference type="ARBA" id="ARBA00022487"/>
    </source>
</evidence>
<dbReference type="STRING" id="1792290.MSP8886_00290"/>
<sequence>MKWLFVSFWTVLISVFVGTANAMSCQELVLDLPQGVSAKADMHFPDAQVRYPYCLVQGALPKRLGVDGKRYQIKFELRLPRFWQGRLAYQFNGGNDGEVRPALGNMTGQITAQYAVNQGFAVISSNGGHNQDKGDSSNLVGSAMFGYDPQARRDFGYDVVRKLYPIARLMTERYYNTPIRYSYGIGASNGGRVAMVAATRFPNFFDGLLVGYPGINMPKAALQHAWDIQSLHAVNADLAKALTPRDLSLFVRGLLRQCDDLDGIRDHLIFASKACQRVFEPTSLVCKSEFDRNCLPVDKVAAIIRMFQGPHNSRNEALYSSWVYDAGMLSSNWRTWKIESTVDNWSRKPIIDVLGAASLATIFMTPPVKVASNPFSLEQFLLDFDFDKDAPKIFATSQRFPESAMSVMTPPDVMDPKLTVFRQHGGKMIIFHGNSDPVFSVRDTMRWYDYLNFNLAGKANQFVRFYRVPGMSHGEGGPTLDRFDMLMPLVNWVERRQRPNTIVAATHLPNPELPESMIGITRPLCPYPSYAVYQRGPYALASSFACGVDAYSY</sequence>
<protein>
    <submittedName>
        <fullName evidence="9">Tannase and feruloyl esterase</fullName>
    </submittedName>
</protein>
<gene>
    <name evidence="9" type="ORF">MSP8886_00290</name>
</gene>